<dbReference type="EMBL" id="PPTY01000046">
    <property type="protein sequence ID" value="RDB81307.1"/>
    <property type="molecule type" value="Genomic_DNA"/>
</dbReference>
<name>A0A369MYJ1_EGGLN</name>
<accession>A0A369MYJ1</accession>
<proteinExistence type="predicted"/>
<dbReference type="RefSeq" id="WP_035585813.1">
    <property type="nucleotide sequence ID" value="NZ_PPTY01000046.1"/>
</dbReference>
<evidence type="ECO:0000256" key="1">
    <source>
        <dbReference type="SAM" id="MobiDB-lite"/>
    </source>
</evidence>
<dbReference type="AlphaFoldDB" id="A0A369MYJ1"/>
<organism evidence="2 3">
    <name type="scientific">Eggerthella lenta</name>
    <name type="common">Eubacterium lentum</name>
    <dbReference type="NCBI Taxonomy" id="84112"/>
    <lineage>
        <taxon>Bacteria</taxon>
        <taxon>Bacillati</taxon>
        <taxon>Actinomycetota</taxon>
        <taxon>Coriobacteriia</taxon>
        <taxon>Eggerthellales</taxon>
        <taxon>Eggerthellaceae</taxon>
        <taxon>Eggerthella</taxon>
    </lineage>
</organism>
<gene>
    <name evidence="2" type="ORF">C1871_14670</name>
</gene>
<comment type="caution">
    <text evidence="2">The sequence shown here is derived from an EMBL/GenBank/DDBJ whole genome shotgun (WGS) entry which is preliminary data.</text>
</comment>
<protein>
    <submittedName>
        <fullName evidence="2">Uncharacterized protein</fullName>
    </submittedName>
</protein>
<sequence>MDRRELEIMLNDAFDRGIVTARAVEGIYPPAVTVGILDDLGREIDFGHEGSGLTVFLPGIEDDARFAGSCKALGGKVPQNTYRMELVSAIAGELMGAESATALSALESALDRARRRGYCVFDRGIHDDVPDPGLVYLCSTYPAAVRLKDSLDFVRAQGNEPDRHALGTYRMVDGYCIMGGLDEVPLADAYAVDAALIEDWGVGDAVFRITDLKAKTFSYAVDADGGQKASTLVYYTDEGSDPVLFQQTGGGWRLASDNFLAENSIVEDLERVYTGEVSPVYLDSRIVDMEEMAEAYGWVRPEKTPASIAAVARKAAASSAAEKPSPGKVADAAREVSKGSAPRH</sequence>
<evidence type="ECO:0000313" key="3">
    <source>
        <dbReference type="Proteomes" id="UP000253857"/>
    </source>
</evidence>
<feature type="region of interest" description="Disordered" evidence="1">
    <location>
        <begin position="317"/>
        <end position="344"/>
    </location>
</feature>
<evidence type="ECO:0000313" key="2">
    <source>
        <dbReference type="EMBL" id="RDB81307.1"/>
    </source>
</evidence>
<dbReference type="Proteomes" id="UP000253857">
    <property type="component" value="Unassembled WGS sequence"/>
</dbReference>
<reference evidence="2 3" key="1">
    <citation type="journal article" date="2018" name="Elife">
        <title>Discovery and characterization of a prevalent human gut bacterial enzyme sufficient for the inactivation of a family of plant toxins.</title>
        <authorList>
            <person name="Koppel N."/>
            <person name="Bisanz J.E."/>
            <person name="Pandelia M.E."/>
            <person name="Turnbaugh P.J."/>
            <person name="Balskus E.P."/>
        </authorList>
    </citation>
    <scope>NUCLEOTIDE SEQUENCE [LARGE SCALE GENOMIC DNA]</scope>
    <source>
        <strain evidence="2 3">FAA1-1-60AUCSF</strain>
    </source>
</reference>